<dbReference type="EMBL" id="SNXZ01000006">
    <property type="protein sequence ID" value="TDP93631.1"/>
    <property type="molecule type" value="Genomic_DNA"/>
</dbReference>
<protein>
    <submittedName>
        <fullName evidence="1">Uncharacterized protein</fullName>
    </submittedName>
</protein>
<evidence type="ECO:0000313" key="1">
    <source>
        <dbReference type="EMBL" id="TDP93631.1"/>
    </source>
</evidence>
<reference evidence="1 2" key="1">
    <citation type="submission" date="2019-03" db="EMBL/GenBank/DDBJ databases">
        <title>Genomic Encyclopedia of Type Strains, Phase IV (KMG-IV): sequencing the most valuable type-strain genomes for metagenomic binning, comparative biology and taxonomic classification.</title>
        <authorList>
            <person name="Goeker M."/>
        </authorList>
    </citation>
    <scope>NUCLEOTIDE SEQUENCE [LARGE SCALE GENOMIC DNA]</scope>
    <source>
        <strain evidence="1 2">DSM 45361</strain>
    </source>
</reference>
<name>A0A4R6S258_LABRH</name>
<keyword evidence="2" id="KW-1185">Reference proteome</keyword>
<dbReference type="AlphaFoldDB" id="A0A4R6S258"/>
<proteinExistence type="predicted"/>
<sequence>MPEPGDRVEPAGALCEKWYSYLGLRLRLQHGELPDARATALFPGKV</sequence>
<gene>
    <name evidence="1" type="ORF">EV186_10625</name>
</gene>
<accession>A0A4R6S258</accession>
<evidence type="ECO:0000313" key="2">
    <source>
        <dbReference type="Proteomes" id="UP000295444"/>
    </source>
</evidence>
<comment type="caution">
    <text evidence="1">The sequence shown here is derived from an EMBL/GenBank/DDBJ whole genome shotgun (WGS) entry which is preliminary data.</text>
</comment>
<organism evidence="1 2">
    <name type="scientific">Labedaea rhizosphaerae</name>
    <dbReference type="NCBI Taxonomy" id="598644"/>
    <lineage>
        <taxon>Bacteria</taxon>
        <taxon>Bacillati</taxon>
        <taxon>Actinomycetota</taxon>
        <taxon>Actinomycetes</taxon>
        <taxon>Pseudonocardiales</taxon>
        <taxon>Pseudonocardiaceae</taxon>
        <taxon>Labedaea</taxon>
    </lineage>
</organism>
<dbReference type="Proteomes" id="UP000295444">
    <property type="component" value="Unassembled WGS sequence"/>
</dbReference>